<evidence type="ECO:0000313" key="1">
    <source>
        <dbReference type="EMBL" id="KAF5731526.1"/>
    </source>
</evidence>
<keyword evidence="2" id="KW-1185">Reference proteome</keyword>
<dbReference type="EMBL" id="JAAARO010000018">
    <property type="protein sequence ID" value="KAF5731526.1"/>
    <property type="molecule type" value="Genomic_DNA"/>
</dbReference>
<dbReference type="GO" id="GO:0005634">
    <property type="term" value="C:nucleus"/>
    <property type="evidence" value="ECO:0007669"/>
    <property type="project" value="InterPro"/>
</dbReference>
<dbReference type="AlphaFoldDB" id="A0A7J7CCR2"/>
<evidence type="ECO:0000313" key="2">
    <source>
        <dbReference type="Proteomes" id="UP000593562"/>
    </source>
</evidence>
<sequence length="275" mass="30853">MEGGGSSDMEFTDIETNADSLNSSVIFHVVKEVIGFVLFMHQQIPSILQDISLEFDMLHTEYKELEMVLQQNEVKASFRRKHNGRMREVKHGIRRLEKLMNTISGLQTAMQLMISEIPNIQGVMLILGASPVRPLHVYELSFLHGNVIAVSAGEFSKTRAAEGLSRKAIRMLISKGAGSGSYAGPTKLFLLVKAPSSFNLPLHFLPKRDFKYSKKIVPLRLRFKCKTQDMELDAPDQPTSTGTCISLVDCPSNDLIWFQCRHVIKGIAFKTPTEE</sequence>
<comment type="caution">
    <text evidence="1">The sequence shown here is derived from an EMBL/GenBank/DDBJ whole genome shotgun (WGS) entry which is preliminary data.</text>
</comment>
<dbReference type="InterPro" id="IPR009511">
    <property type="entry name" value="MAD1/Cdc20-bound-Mad2-bd"/>
</dbReference>
<protein>
    <submittedName>
        <fullName evidence="1">F15k9.21 putative isoform 1</fullName>
    </submittedName>
</protein>
<dbReference type="Gene3D" id="3.30.900.20">
    <property type="match status" value="1"/>
</dbReference>
<name>A0A7J7CCR2_TRIWF</name>
<dbReference type="Proteomes" id="UP000593562">
    <property type="component" value="Unassembled WGS sequence"/>
</dbReference>
<proteinExistence type="predicted"/>
<accession>A0A7J7CCR2</accession>
<reference evidence="1 2" key="1">
    <citation type="journal article" date="2020" name="Nat. Commun.">
        <title>Genome of Tripterygium wilfordii and identification of cytochrome P450 involved in triptolide biosynthesis.</title>
        <authorList>
            <person name="Tu L."/>
            <person name="Su P."/>
            <person name="Zhang Z."/>
            <person name="Gao L."/>
            <person name="Wang J."/>
            <person name="Hu T."/>
            <person name="Zhou J."/>
            <person name="Zhang Y."/>
            <person name="Zhao Y."/>
            <person name="Liu Y."/>
            <person name="Song Y."/>
            <person name="Tong Y."/>
            <person name="Lu Y."/>
            <person name="Yang J."/>
            <person name="Xu C."/>
            <person name="Jia M."/>
            <person name="Peters R.J."/>
            <person name="Huang L."/>
            <person name="Gao W."/>
        </authorList>
    </citation>
    <scope>NUCLEOTIDE SEQUENCE [LARGE SCALE GENOMIC DNA]</scope>
    <source>
        <strain evidence="2">cv. XIE 37</strain>
        <tissue evidence="1">Leaf</tissue>
    </source>
</reference>
<dbReference type="InParanoid" id="A0A7J7CCR2"/>
<dbReference type="PANTHER" id="PTHR15681:SF1">
    <property type="entry name" value="MAD2L1-BINDING PROTEIN"/>
    <property type="match status" value="1"/>
</dbReference>
<dbReference type="InterPro" id="IPR053729">
    <property type="entry name" value="MAD2L1BP_domain_sf"/>
</dbReference>
<organism evidence="1 2">
    <name type="scientific">Tripterygium wilfordii</name>
    <name type="common">Thunder God vine</name>
    <dbReference type="NCBI Taxonomy" id="458696"/>
    <lineage>
        <taxon>Eukaryota</taxon>
        <taxon>Viridiplantae</taxon>
        <taxon>Streptophyta</taxon>
        <taxon>Embryophyta</taxon>
        <taxon>Tracheophyta</taxon>
        <taxon>Spermatophyta</taxon>
        <taxon>Magnoliopsida</taxon>
        <taxon>eudicotyledons</taxon>
        <taxon>Gunneridae</taxon>
        <taxon>Pentapetalae</taxon>
        <taxon>rosids</taxon>
        <taxon>fabids</taxon>
        <taxon>Celastrales</taxon>
        <taxon>Celastraceae</taxon>
        <taxon>Tripterygium</taxon>
    </lineage>
</organism>
<gene>
    <name evidence="1" type="ORF">HS088_TW18G00204</name>
</gene>
<dbReference type="PANTHER" id="PTHR15681">
    <property type="entry name" value="MAD2L1-BINDING PROTEIN"/>
    <property type="match status" value="1"/>
</dbReference>
<dbReference type="GO" id="GO:0007096">
    <property type="term" value="P:regulation of exit from mitosis"/>
    <property type="evidence" value="ECO:0007669"/>
    <property type="project" value="InterPro"/>
</dbReference>